<sequence length="114" mass="12030">MKMSLKTVTIAVASLASATLFSPGWTEQGGWSLATSKAEAQARVYITRGYAASSGYTTATGLSWYPVRAYYFGGPWSGPGWSYTGWSDYAGRNGIGCTPGTAIKGGDGIMYLCQ</sequence>
<proteinExistence type="predicted"/>
<dbReference type="Proteomes" id="UP000051660">
    <property type="component" value="Unassembled WGS sequence"/>
</dbReference>
<accession>A0A0R3MP52</accession>
<organism evidence="2 3">
    <name type="scientific">Bradyrhizobium lablabi</name>
    <dbReference type="NCBI Taxonomy" id="722472"/>
    <lineage>
        <taxon>Bacteria</taxon>
        <taxon>Pseudomonadati</taxon>
        <taxon>Pseudomonadota</taxon>
        <taxon>Alphaproteobacteria</taxon>
        <taxon>Hyphomicrobiales</taxon>
        <taxon>Nitrobacteraceae</taxon>
        <taxon>Bradyrhizobium</taxon>
    </lineage>
</organism>
<dbReference type="OrthoDB" id="8243853at2"/>
<protein>
    <submittedName>
        <fullName evidence="2">Uncharacterized protein</fullName>
    </submittedName>
</protein>
<feature type="chain" id="PRO_5006444378" evidence="1">
    <location>
        <begin position="19"/>
        <end position="114"/>
    </location>
</feature>
<dbReference type="EMBL" id="LLYB01000097">
    <property type="protein sequence ID" value="KRR19280.1"/>
    <property type="molecule type" value="Genomic_DNA"/>
</dbReference>
<dbReference type="AlphaFoldDB" id="A0A0R3MP52"/>
<name>A0A0R3MP52_9BRAD</name>
<reference evidence="2 3" key="1">
    <citation type="submission" date="2014-03" db="EMBL/GenBank/DDBJ databases">
        <title>Bradyrhizobium valentinum sp. nov., isolated from effective nodules of Lupinus mariae-josephae, a lupine endemic of basic-lime soils in Eastern Spain.</title>
        <authorList>
            <person name="Duran D."/>
            <person name="Rey L."/>
            <person name="Navarro A."/>
            <person name="Busquets A."/>
            <person name="Imperial J."/>
            <person name="Ruiz-Argueso T."/>
        </authorList>
    </citation>
    <scope>NUCLEOTIDE SEQUENCE [LARGE SCALE GENOMIC DNA]</scope>
    <source>
        <strain evidence="2 3">CCBAU 23086</strain>
    </source>
</reference>
<evidence type="ECO:0000256" key="1">
    <source>
        <dbReference type="SAM" id="SignalP"/>
    </source>
</evidence>
<evidence type="ECO:0000313" key="3">
    <source>
        <dbReference type="Proteomes" id="UP000051660"/>
    </source>
</evidence>
<evidence type="ECO:0000313" key="2">
    <source>
        <dbReference type="EMBL" id="KRR19280.1"/>
    </source>
</evidence>
<feature type="signal peptide" evidence="1">
    <location>
        <begin position="1"/>
        <end position="18"/>
    </location>
</feature>
<keyword evidence="1" id="KW-0732">Signal</keyword>
<comment type="caution">
    <text evidence="2">The sequence shown here is derived from an EMBL/GenBank/DDBJ whole genome shotgun (WGS) entry which is preliminary data.</text>
</comment>
<gene>
    <name evidence="2" type="ORF">CQ14_35195</name>
</gene>